<comment type="similarity">
    <text evidence="1">Belongs to the type II cytokine receptor family.</text>
</comment>
<proteinExistence type="inferred from homology"/>
<feature type="domain" description="Interferon/interleukin receptor" evidence="6">
    <location>
        <begin position="156"/>
        <end position="249"/>
    </location>
</feature>
<evidence type="ECO:0000256" key="3">
    <source>
        <dbReference type="ARBA" id="ARBA00023157"/>
    </source>
</evidence>
<dbReference type="GO" id="GO:0004896">
    <property type="term" value="F:cytokine receptor activity"/>
    <property type="evidence" value="ECO:0007669"/>
    <property type="project" value="TreeGrafter"/>
</dbReference>
<reference evidence="8" key="2">
    <citation type="journal article" date="2013" name="Nat. Genet.">
        <title>The genome of the platyfish, Xiphophorus maculatus, provides insights into evolutionary adaptation and several complex traits.</title>
        <authorList>
            <person name="Schartl M."/>
            <person name="Walter R.B."/>
            <person name="Shen Y."/>
            <person name="Garcia T."/>
            <person name="Catchen J."/>
            <person name="Amores A."/>
            <person name="Braasch I."/>
            <person name="Chalopin D."/>
            <person name="Volff J.N."/>
            <person name="Lesch K.P."/>
            <person name="Bisazza A."/>
            <person name="Minx P."/>
            <person name="Hillier L."/>
            <person name="Wilson R.K."/>
            <person name="Fuerstenberg S."/>
            <person name="Boore J."/>
            <person name="Searle S."/>
            <person name="Postlethwait J.H."/>
            <person name="Warren W.C."/>
        </authorList>
    </citation>
    <scope>NUCLEOTIDE SEQUENCE [LARGE SCALE GENOMIC DNA]</scope>
    <source>
        <strain evidence="8">JP 163 A</strain>
    </source>
</reference>
<keyword evidence="3" id="KW-1015">Disulfide bond</keyword>
<dbReference type="SUPFAM" id="SSF49265">
    <property type="entry name" value="Fibronectin type III"/>
    <property type="match status" value="2"/>
</dbReference>
<dbReference type="InterPro" id="IPR036116">
    <property type="entry name" value="FN3_sf"/>
</dbReference>
<dbReference type="InterPro" id="IPR015373">
    <property type="entry name" value="Interferon/interleukin_rcp_dom"/>
</dbReference>
<evidence type="ECO:0000256" key="4">
    <source>
        <dbReference type="ARBA" id="ARBA00023170"/>
    </source>
</evidence>
<dbReference type="STRING" id="8083.ENSXMAP00000026876"/>
<evidence type="ECO:0000259" key="5">
    <source>
        <dbReference type="Pfam" id="PF01108"/>
    </source>
</evidence>
<dbReference type="GO" id="GO:0005886">
    <property type="term" value="C:plasma membrane"/>
    <property type="evidence" value="ECO:0007669"/>
    <property type="project" value="TreeGrafter"/>
</dbReference>
<dbReference type="InterPro" id="IPR003961">
    <property type="entry name" value="FN3_dom"/>
</dbReference>
<dbReference type="PANTHER" id="PTHR20859">
    <property type="entry name" value="INTERFERON/INTERLEUKIN RECEPTOR"/>
    <property type="match status" value="1"/>
</dbReference>
<dbReference type="InterPro" id="IPR050650">
    <property type="entry name" value="Type-II_Cytokine-TF_Rcpt"/>
</dbReference>
<reference evidence="7" key="3">
    <citation type="submission" date="2025-08" db="UniProtKB">
        <authorList>
            <consortium name="Ensembl"/>
        </authorList>
    </citation>
    <scope>IDENTIFICATION</scope>
    <source>
        <strain evidence="7">JP 163 A</strain>
    </source>
</reference>
<dbReference type="InParanoid" id="A0A3B5Q9S9"/>
<dbReference type="FunFam" id="2.60.40.10:FF:000348">
    <property type="entry name" value="Interleukin 20 receptor subunit alpha"/>
    <property type="match status" value="1"/>
</dbReference>
<evidence type="ECO:0000313" key="8">
    <source>
        <dbReference type="Proteomes" id="UP000002852"/>
    </source>
</evidence>
<dbReference type="PANTHER" id="PTHR20859:SF53">
    <property type="entry name" value="INTERLEUKIN-22 RECEPTOR SUBUNIT ALPHA-1"/>
    <property type="match status" value="1"/>
</dbReference>
<sequence>MLAPPGQARFESTDFKNILQWAAPTNSSCLQYHVQYKIYGELDWLNVSNCQGIQRHHCDLSAATSDVREWYYARVRVSCAATGSKSAWAMSRRFSPRWDSKRRPSSLTSSPLFYFVCLIISGKDEKCRVFFVAFSYVFEVKNQVIVMTTDCVSAAKVSPPSVRLNSSKQGLVVQVKASRVLMRKVHNGVDNNIYVVHPGGKEEVYEVASGSKLTLTELKPRTHYCVQAQTVIPRHMRSSDRSTAKCITTD</sequence>
<evidence type="ECO:0000313" key="7">
    <source>
        <dbReference type="Ensembl" id="ENSXMAP00000026876.1"/>
    </source>
</evidence>
<reference evidence="7" key="4">
    <citation type="submission" date="2025-09" db="UniProtKB">
        <authorList>
            <consortium name="Ensembl"/>
        </authorList>
    </citation>
    <scope>IDENTIFICATION</scope>
    <source>
        <strain evidence="7">JP 163 A</strain>
    </source>
</reference>
<evidence type="ECO:0000256" key="1">
    <source>
        <dbReference type="ARBA" id="ARBA00005399"/>
    </source>
</evidence>
<dbReference type="Pfam" id="PF09294">
    <property type="entry name" value="Interfer-bind"/>
    <property type="match status" value="1"/>
</dbReference>
<dbReference type="Gene3D" id="2.60.40.10">
    <property type="entry name" value="Immunoglobulins"/>
    <property type="match status" value="2"/>
</dbReference>
<organism evidence="7 8">
    <name type="scientific">Xiphophorus maculatus</name>
    <name type="common">Southern platyfish</name>
    <name type="synonym">Platypoecilus maculatus</name>
    <dbReference type="NCBI Taxonomy" id="8083"/>
    <lineage>
        <taxon>Eukaryota</taxon>
        <taxon>Metazoa</taxon>
        <taxon>Chordata</taxon>
        <taxon>Craniata</taxon>
        <taxon>Vertebrata</taxon>
        <taxon>Euteleostomi</taxon>
        <taxon>Actinopterygii</taxon>
        <taxon>Neopterygii</taxon>
        <taxon>Teleostei</taxon>
        <taxon>Neoteleostei</taxon>
        <taxon>Acanthomorphata</taxon>
        <taxon>Ovalentaria</taxon>
        <taxon>Atherinomorphae</taxon>
        <taxon>Cyprinodontiformes</taxon>
        <taxon>Poeciliidae</taxon>
        <taxon>Poeciliinae</taxon>
        <taxon>Xiphophorus</taxon>
    </lineage>
</organism>
<dbReference type="Pfam" id="PF01108">
    <property type="entry name" value="Tissue_fac"/>
    <property type="match status" value="1"/>
</dbReference>
<name>A0A3B5Q9S9_XIPMA</name>
<protein>
    <submittedName>
        <fullName evidence="7">Interleukin-20 receptor subunit alpha-like</fullName>
    </submittedName>
</protein>
<evidence type="ECO:0000259" key="6">
    <source>
        <dbReference type="Pfam" id="PF09294"/>
    </source>
</evidence>
<evidence type="ECO:0000256" key="2">
    <source>
        <dbReference type="ARBA" id="ARBA00022729"/>
    </source>
</evidence>
<dbReference type="Proteomes" id="UP000002852">
    <property type="component" value="Unassembled WGS sequence"/>
</dbReference>
<dbReference type="AlphaFoldDB" id="A0A3B5Q9S9"/>
<feature type="domain" description="Fibronectin type-III" evidence="5">
    <location>
        <begin position="2"/>
        <end position="84"/>
    </location>
</feature>
<dbReference type="Ensembl" id="ENSXMAT00000034898.1">
    <property type="protein sequence ID" value="ENSXMAP00000026876.1"/>
    <property type="gene ID" value="ENSXMAG00000025899.1"/>
</dbReference>
<dbReference type="OMA" id="PRWETKI"/>
<reference evidence="8" key="1">
    <citation type="submission" date="2012-01" db="EMBL/GenBank/DDBJ databases">
        <authorList>
            <person name="Walter R."/>
            <person name="Schartl M."/>
            <person name="Warren W."/>
        </authorList>
    </citation>
    <scope>NUCLEOTIDE SEQUENCE [LARGE SCALE GENOMIC DNA]</scope>
    <source>
        <strain evidence="8">JP 163 A</strain>
    </source>
</reference>
<dbReference type="InterPro" id="IPR013783">
    <property type="entry name" value="Ig-like_fold"/>
</dbReference>
<keyword evidence="4" id="KW-0675">Receptor</keyword>
<dbReference type="GeneTree" id="ENSGT00940000161124"/>
<keyword evidence="2" id="KW-0732">Signal</keyword>
<keyword evidence="8" id="KW-1185">Reference proteome</keyword>
<accession>A0A3B5Q9S9</accession>